<dbReference type="Proteomes" id="UP000660380">
    <property type="component" value="Unassembled WGS sequence"/>
</dbReference>
<evidence type="ECO:0000313" key="1">
    <source>
        <dbReference type="EMBL" id="MBD2606346.1"/>
    </source>
</evidence>
<accession>A0ABR8GTL1</accession>
<dbReference type="InterPro" id="IPR036782">
    <property type="entry name" value="NE0471-like_N"/>
</dbReference>
<proteinExistence type="predicted"/>
<sequence length="97" mass="11185">MLKDIIAVEPRDGYQLYIKFEDDKQGIIDISKLISFTGVFAPLQDINYFKQVKINPEWGTIYWENGADFDPDVLYAEITGEAIGNYQIFKNLKTNSK</sequence>
<name>A0ABR8GTL1_9CYAN</name>
<protein>
    <submittedName>
        <fullName evidence="1">DUF2442 domain-containing protein</fullName>
    </submittedName>
</protein>
<dbReference type="InterPro" id="IPR018841">
    <property type="entry name" value="DUF2442"/>
</dbReference>
<comment type="caution">
    <text evidence="1">The sequence shown here is derived from an EMBL/GenBank/DDBJ whole genome shotgun (WGS) entry which is preliminary data.</text>
</comment>
<reference evidence="1 2" key="1">
    <citation type="journal article" date="2020" name="ISME J.">
        <title>Comparative genomics reveals insights into cyanobacterial evolution and habitat adaptation.</title>
        <authorList>
            <person name="Chen M.Y."/>
            <person name="Teng W.K."/>
            <person name="Zhao L."/>
            <person name="Hu C.X."/>
            <person name="Zhou Y.K."/>
            <person name="Han B.P."/>
            <person name="Song L.R."/>
            <person name="Shu W.S."/>
        </authorList>
    </citation>
    <scope>NUCLEOTIDE SEQUENCE [LARGE SCALE GENOMIC DNA]</scope>
    <source>
        <strain evidence="1 2">FACHB-248</strain>
    </source>
</reference>
<dbReference type="EMBL" id="JACJTA010000038">
    <property type="protein sequence ID" value="MBD2606346.1"/>
    <property type="molecule type" value="Genomic_DNA"/>
</dbReference>
<keyword evidence="2" id="KW-1185">Reference proteome</keyword>
<evidence type="ECO:0000313" key="2">
    <source>
        <dbReference type="Proteomes" id="UP000660380"/>
    </source>
</evidence>
<gene>
    <name evidence="1" type="ORF">H6G81_17870</name>
</gene>
<dbReference type="Gene3D" id="3.30.2020.10">
    <property type="entry name" value="NE0471-like N-terminal domain"/>
    <property type="match status" value="1"/>
</dbReference>
<organism evidence="1 2">
    <name type="scientific">Scytonema hofmannii FACHB-248</name>
    <dbReference type="NCBI Taxonomy" id="1842502"/>
    <lineage>
        <taxon>Bacteria</taxon>
        <taxon>Bacillati</taxon>
        <taxon>Cyanobacteriota</taxon>
        <taxon>Cyanophyceae</taxon>
        <taxon>Nostocales</taxon>
        <taxon>Scytonemataceae</taxon>
        <taxon>Scytonema</taxon>
    </lineage>
</organism>
<dbReference type="RefSeq" id="WP_029630722.1">
    <property type="nucleotide sequence ID" value="NZ_JACJTA010000038.1"/>
</dbReference>
<dbReference type="Pfam" id="PF10387">
    <property type="entry name" value="DUF2442"/>
    <property type="match status" value="1"/>
</dbReference>
<dbReference type="SUPFAM" id="SSF143880">
    <property type="entry name" value="NE0471 N-terminal domain-like"/>
    <property type="match status" value="1"/>
</dbReference>